<reference evidence="11 12" key="2">
    <citation type="journal article" date="2015" name="Genome Announc.">
        <title>Complete Genome Sequence of Coriobacteriaceae Strain 68-1-3, a Novel Mucus-Degrading Isolate from the Swine Intestinal Tract.</title>
        <authorList>
            <person name="Looft T."/>
            <person name="Bayles D.O."/>
            <person name="Alt D.P."/>
            <person name="Stanton T.B."/>
        </authorList>
    </citation>
    <scope>NUCLEOTIDE SEQUENCE [LARGE SCALE GENOMIC DNA]</scope>
    <source>
        <strain evidence="11 12">68-1-3</strain>
    </source>
</reference>
<dbReference type="STRING" id="1531429.JI75_03870"/>
<evidence type="ECO:0000256" key="4">
    <source>
        <dbReference type="ARBA" id="ARBA00022723"/>
    </source>
</evidence>
<feature type="binding site" evidence="9">
    <location>
        <position position="33"/>
    </location>
    <ligand>
        <name>Mn(2+)</name>
        <dbReference type="ChEBI" id="CHEBI:29035"/>
        <label>1</label>
    </ligand>
</feature>
<organism evidence="11 12">
    <name type="scientific">Berryella intestinalis</name>
    <dbReference type="NCBI Taxonomy" id="1531429"/>
    <lineage>
        <taxon>Bacteria</taxon>
        <taxon>Bacillati</taxon>
        <taxon>Actinomycetota</taxon>
        <taxon>Coriobacteriia</taxon>
        <taxon>Eggerthellales</taxon>
        <taxon>Eggerthellaceae</taxon>
        <taxon>Berryella</taxon>
    </lineage>
</organism>
<dbReference type="SUPFAM" id="SSF56655">
    <property type="entry name" value="Carbohydrate phosphatase"/>
    <property type="match status" value="1"/>
</dbReference>
<accession>A0A0A8B369</accession>
<gene>
    <name evidence="11" type="ORF">JI75_03870</name>
</gene>
<evidence type="ECO:0000313" key="11">
    <source>
        <dbReference type="EMBL" id="AJC11931.1"/>
    </source>
</evidence>
<evidence type="ECO:0000256" key="6">
    <source>
        <dbReference type="ARBA" id="ARBA00023211"/>
    </source>
</evidence>
<feature type="binding site" evidence="10">
    <location>
        <begin position="163"/>
        <end position="165"/>
    </location>
    <ligand>
        <name>substrate</name>
    </ligand>
</feature>
<feature type="binding site" evidence="9">
    <location>
        <position position="57"/>
    </location>
    <ligand>
        <name>Mn(2+)</name>
        <dbReference type="ChEBI" id="CHEBI:29035"/>
        <label>1</label>
    </ligand>
</feature>
<dbReference type="GO" id="GO:0006071">
    <property type="term" value="P:glycerol metabolic process"/>
    <property type="evidence" value="ECO:0007669"/>
    <property type="project" value="InterPro"/>
</dbReference>
<dbReference type="OrthoDB" id="9779353at2"/>
<evidence type="ECO:0000256" key="9">
    <source>
        <dbReference type="PIRSR" id="PIRSR004532-1"/>
    </source>
</evidence>
<feature type="binding site" evidence="9">
    <location>
        <position position="87"/>
    </location>
    <ligand>
        <name>Mn(2+)</name>
        <dbReference type="ChEBI" id="CHEBI:29035"/>
        <label>2</label>
    </ligand>
</feature>
<dbReference type="HOGENOM" id="CLU_054938_0_0_11"/>
<name>A0A0A8B369_9ACTN</name>
<dbReference type="GO" id="GO:0005829">
    <property type="term" value="C:cytosol"/>
    <property type="evidence" value="ECO:0007669"/>
    <property type="project" value="TreeGrafter"/>
</dbReference>
<keyword evidence="12" id="KW-1185">Reference proteome</keyword>
<dbReference type="GO" id="GO:0046872">
    <property type="term" value="F:metal ion binding"/>
    <property type="evidence" value="ECO:0007669"/>
    <property type="project" value="UniProtKB-KW"/>
</dbReference>
<dbReference type="GO" id="GO:0006094">
    <property type="term" value="P:gluconeogenesis"/>
    <property type="evidence" value="ECO:0007669"/>
    <property type="project" value="UniProtKB-UniPathway"/>
</dbReference>
<dbReference type="PANTHER" id="PTHR30447">
    <property type="entry name" value="FRUCTOSE-1,6-BISPHOSPHATASE CLASS 2"/>
    <property type="match status" value="1"/>
</dbReference>
<evidence type="ECO:0000256" key="2">
    <source>
        <dbReference type="ARBA" id="ARBA00004742"/>
    </source>
</evidence>
<evidence type="ECO:0000256" key="8">
    <source>
        <dbReference type="PIRNR" id="PIRNR004532"/>
    </source>
</evidence>
<dbReference type="AlphaFoldDB" id="A0A0A8B369"/>
<evidence type="ECO:0000256" key="7">
    <source>
        <dbReference type="ARBA" id="ARBA00023277"/>
    </source>
</evidence>
<dbReference type="KEGG" id="cbac:JI75_03870"/>
<evidence type="ECO:0000313" key="12">
    <source>
        <dbReference type="Proteomes" id="UP000031121"/>
    </source>
</evidence>
<dbReference type="UniPathway" id="UPA00138"/>
<dbReference type="RefSeq" id="WP_039688868.1">
    <property type="nucleotide sequence ID" value="NZ_CP009302.1"/>
</dbReference>
<comment type="catalytic activity">
    <reaction evidence="1">
        <text>beta-D-fructose 1,6-bisphosphate + H2O = beta-D-fructose 6-phosphate + phosphate</text>
        <dbReference type="Rhea" id="RHEA:11064"/>
        <dbReference type="ChEBI" id="CHEBI:15377"/>
        <dbReference type="ChEBI" id="CHEBI:32966"/>
        <dbReference type="ChEBI" id="CHEBI:43474"/>
        <dbReference type="ChEBI" id="CHEBI:57634"/>
        <dbReference type="EC" id="3.1.3.11"/>
    </reaction>
</comment>
<dbReference type="Gene3D" id="3.30.540.10">
    <property type="entry name" value="Fructose-1,6-Bisphosphatase, subunit A, domain 1"/>
    <property type="match status" value="1"/>
</dbReference>
<evidence type="ECO:0000256" key="10">
    <source>
        <dbReference type="PIRSR" id="PIRSR004532-2"/>
    </source>
</evidence>
<comment type="pathway">
    <text evidence="2">Carbohydrate biosynthesis; gluconeogenesis.</text>
</comment>
<dbReference type="PANTHER" id="PTHR30447:SF0">
    <property type="entry name" value="FRUCTOSE-1,6-BISPHOSPHATASE 1 CLASS 2-RELATED"/>
    <property type="match status" value="1"/>
</dbReference>
<keyword evidence="7 8" id="KW-0119">Carbohydrate metabolism</keyword>
<proteinExistence type="inferred from homology"/>
<keyword evidence="4 9" id="KW-0479">Metal-binding</keyword>
<evidence type="ECO:0000256" key="5">
    <source>
        <dbReference type="ARBA" id="ARBA00022801"/>
    </source>
</evidence>
<dbReference type="Proteomes" id="UP000031121">
    <property type="component" value="Chromosome"/>
</dbReference>
<comment type="cofactor">
    <cofactor evidence="9">
        <name>Mn(2+)</name>
        <dbReference type="ChEBI" id="CHEBI:29035"/>
    </cofactor>
</comment>
<dbReference type="PIRSF" id="PIRSF004532">
    <property type="entry name" value="GlpX"/>
    <property type="match status" value="1"/>
</dbReference>
<evidence type="ECO:0000256" key="1">
    <source>
        <dbReference type="ARBA" id="ARBA00001273"/>
    </source>
</evidence>
<comment type="similarity">
    <text evidence="3 8">Belongs to the FBPase class 2 family.</text>
</comment>
<sequence length="323" mass="33940">MHNARIMEILNVAEKAAIASAEWNGLGDKMAADQAATTAMRDAFNEIDFSGRIVIGEGERDEAPMLFIGEELGRGGEEIDIAVDPLEGTNLCAAMKPNALCTIAIAPRGSLLFAPDTYMQKIAVGPAAADAVHIDKSPADNVRDVARALGKPVDELCVCILDRSRHADLIAEVRSTGARVRLIDDGDVFGAIATAVPGTGIDLYMGSGGAPEGVLACTGLKAIGGAFMGRLRFDLDKDGAEKRARAEKTAQIDLDAVLTMDMLVRSDDAAFLACGVTDGEMVSGVSKAGGSVTTESVVMNAADRTVRFVKTCHRGENGVVRFR</sequence>
<dbReference type="CDD" id="cd01516">
    <property type="entry name" value="FBPase_glpX"/>
    <property type="match status" value="1"/>
</dbReference>
<feature type="binding site" evidence="10">
    <location>
        <begin position="185"/>
        <end position="187"/>
    </location>
    <ligand>
        <name>substrate</name>
    </ligand>
</feature>
<dbReference type="GO" id="GO:0030388">
    <property type="term" value="P:fructose 1,6-bisphosphate metabolic process"/>
    <property type="evidence" value="ECO:0007669"/>
    <property type="project" value="TreeGrafter"/>
</dbReference>
<dbReference type="Pfam" id="PF03320">
    <property type="entry name" value="FBPase_glpX"/>
    <property type="match status" value="1"/>
</dbReference>
<keyword evidence="5" id="KW-0378">Hydrolase</keyword>
<dbReference type="Gene3D" id="3.40.190.90">
    <property type="match status" value="1"/>
</dbReference>
<feature type="binding site" evidence="9">
    <location>
        <position position="212"/>
    </location>
    <ligand>
        <name>Mn(2+)</name>
        <dbReference type="ChEBI" id="CHEBI:29035"/>
        <label>2</label>
    </ligand>
</feature>
<keyword evidence="6 9" id="KW-0464">Manganese</keyword>
<feature type="binding site" evidence="10">
    <location>
        <begin position="87"/>
        <end position="89"/>
    </location>
    <ligand>
        <name>substrate</name>
    </ligand>
</feature>
<dbReference type="GO" id="GO:0042132">
    <property type="term" value="F:fructose 1,6-bisphosphate 1-phosphatase activity"/>
    <property type="evidence" value="ECO:0007669"/>
    <property type="project" value="UniProtKB-EC"/>
</dbReference>
<evidence type="ECO:0000256" key="3">
    <source>
        <dbReference type="ARBA" id="ARBA00008989"/>
    </source>
</evidence>
<dbReference type="InterPro" id="IPR004464">
    <property type="entry name" value="FBPase_class-2/SBPase"/>
</dbReference>
<reference evidence="12" key="1">
    <citation type="submission" date="2014-08" db="EMBL/GenBank/DDBJ databases">
        <title>Coriobacteriaceae sp. complete genome.</title>
        <authorList>
            <person name="Looft T."/>
            <person name="Bayles D.O."/>
            <person name="Stanton T.B."/>
        </authorList>
    </citation>
    <scope>NUCLEOTIDE SEQUENCE [LARGE SCALE GENOMIC DNA]</scope>
    <source>
        <strain evidence="12">68-1-3</strain>
    </source>
</reference>
<protein>
    <recommendedName>
        <fullName evidence="8">Fructose-1,6-bisphosphatase</fullName>
    </recommendedName>
</protein>
<feature type="binding site" evidence="9">
    <location>
        <position position="84"/>
    </location>
    <ligand>
        <name>Mn(2+)</name>
        <dbReference type="ChEBI" id="CHEBI:29035"/>
        <label>2</label>
    </ligand>
</feature>
<dbReference type="NCBIfam" id="TIGR00330">
    <property type="entry name" value="glpX"/>
    <property type="match status" value="1"/>
</dbReference>
<dbReference type="EMBL" id="CP009302">
    <property type="protein sequence ID" value="AJC11931.1"/>
    <property type="molecule type" value="Genomic_DNA"/>
</dbReference>
<feature type="binding site" evidence="10">
    <location>
        <position position="118"/>
    </location>
    <ligand>
        <name>substrate</name>
    </ligand>
</feature>
<feature type="binding site" evidence="10">
    <location>
        <position position="209"/>
    </location>
    <ligand>
        <name>substrate</name>
    </ligand>
</feature>